<accession>R7TXT9</accession>
<feature type="compositionally biased region" description="Acidic residues" evidence="1">
    <location>
        <begin position="120"/>
        <end position="135"/>
    </location>
</feature>
<evidence type="ECO:0000313" key="4">
    <source>
        <dbReference type="EnsemblMetazoa" id="CapteP209763"/>
    </source>
</evidence>
<reference evidence="5" key="1">
    <citation type="submission" date="2012-12" db="EMBL/GenBank/DDBJ databases">
        <authorList>
            <person name="Hellsten U."/>
            <person name="Grimwood J."/>
            <person name="Chapman J.A."/>
            <person name="Shapiro H."/>
            <person name="Aerts A."/>
            <person name="Otillar R.P."/>
            <person name="Terry A.Y."/>
            <person name="Boore J.L."/>
            <person name="Simakov O."/>
            <person name="Marletaz F."/>
            <person name="Cho S.-J."/>
            <person name="Edsinger-Gonzales E."/>
            <person name="Havlak P."/>
            <person name="Kuo D.-H."/>
            <person name="Larsson T."/>
            <person name="Lv J."/>
            <person name="Arendt D."/>
            <person name="Savage R."/>
            <person name="Osoegawa K."/>
            <person name="de Jong P."/>
            <person name="Lindberg D.R."/>
            <person name="Seaver E.C."/>
            <person name="Weisblat D.A."/>
            <person name="Putnam N.H."/>
            <person name="Grigoriev I.V."/>
            <person name="Rokhsar D.S."/>
        </authorList>
    </citation>
    <scope>NUCLEOTIDE SEQUENCE</scope>
    <source>
        <strain evidence="5">I ESC-2004</strain>
    </source>
</reference>
<evidence type="ECO:0000256" key="2">
    <source>
        <dbReference type="SAM" id="SignalP"/>
    </source>
</evidence>
<evidence type="ECO:0000313" key="5">
    <source>
        <dbReference type="Proteomes" id="UP000014760"/>
    </source>
</evidence>
<reference evidence="4" key="3">
    <citation type="submission" date="2015-06" db="UniProtKB">
        <authorList>
            <consortium name="EnsemblMetazoa"/>
        </authorList>
    </citation>
    <scope>IDENTIFICATION</scope>
</reference>
<keyword evidence="2" id="KW-0732">Signal</keyword>
<keyword evidence="5" id="KW-1185">Reference proteome</keyword>
<sequence length="135" mass="14398">MRVVARVRFQGPTMSMRVLFLFGVVLVAMASAHPSENVRARSSKKLQKAHQLDDGADEHVHANAVDTDNADDVDDANSVDDADDAEDEADAGDKKANKSNVKIAKSTEDDDAVDNKIENADDGDDGDNGDNGGDE</sequence>
<dbReference type="EnsemblMetazoa" id="CapteT209763">
    <property type="protein sequence ID" value="CapteP209763"/>
    <property type="gene ID" value="CapteG209763"/>
</dbReference>
<evidence type="ECO:0000256" key="1">
    <source>
        <dbReference type="SAM" id="MobiDB-lite"/>
    </source>
</evidence>
<feature type="compositionally biased region" description="Basic and acidic residues" evidence="1">
    <location>
        <begin position="50"/>
        <end position="61"/>
    </location>
</feature>
<feature type="chain" id="PRO_5008787446" evidence="2">
    <location>
        <begin position="33"/>
        <end position="135"/>
    </location>
</feature>
<proteinExistence type="predicted"/>
<feature type="signal peptide" evidence="2">
    <location>
        <begin position="1"/>
        <end position="32"/>
    </location>
</feature>
<dbReference type="EMBL" id="AMQN01002322">
    <property type="status" value="NOT_ANNOTATED_CDS"/>
    <property type="molecule type" value="Genomic_DNA"/>
</dbReference>
<dbReference type="EMBL" id="KB308885">
    <property type="protein sequence ID" value="ELT96251.1"/>
    <property type="molecule type" value="Genomic_DNA"/>
</dbReference>
<reference evidence="3 5" key="2">
    <citation type="journal article" date="2013" name="Nature">
        <title>Insights into bilaterian evolution from three spiralian genomes.</title>
        <authorList>
            <person name="Simakov O."/>
            <person name="Marletaz F."/>
            <person name="Cho S.J."/>
            <person name="Edsinger-Gonzales E."/>
            <person name="Havlak P."/>
            <person name="Hellsten U."/>
            <person name="Kuo D.H."/>
            <person name="Larsson T."/>
            <person name="Lv J."/>
            <person name="Arendt D."/>
            <person name="Savage R."/>
            <person name="Osoegawa K."/>
            <person name="de Jong P."/>
            <person name="Grimwood J."/>
            <person name="Chapman J.A."/>
            <person name="Shapiro H."/>
            <person name="Aerts A."/>
            <person name="Otillar R.P."/>
            <person name="Terry A.Y."/>
            <person name="Boore J.L."/>
            <person name="Grigoriev I.V."/>
            <person name="Lindberg D.R."/>
            <person name="Seaver E.C."/>
            <person name="Weisblat D.A."/>
            <person name="Putnam N.H."/>
            <person name="Rokhsar D.S."/>
        </authorList>
    </citation>
    <scope>NUCLEOTIDE SEQUENCE</scope>
    <source>
        <strain evidence="3 5">I ESC-2004</strain>
    </source>
</reference>
<protein>
    <submittedName>
        <fullName evidence="3 4">Uncharacterized protein</fullName>
    </submittedName>
</protein>
<dbReference type="Proteomes" id="UP000014760">
    <property type="component" value="Unassembled WGS sequence"/>
</dbReference>
<dbReference type="AlphaFoldDB" id="R7TXT9"/>
<gene>
    <name evidence="3" type="ORF">CAPTEDRAFT_209763</name>
</gene>
<name>R7TXT9_CAPTE</name>
<evidence type="ECO:0000313" key="3">
    <source>
        <dbReference type="EMBL" id="ELT96251.1"/>
    </source>
</evidence>
<feature type="region of interest" description="Disordered" evidence="1">
    <location>
        <begin position="33"/>
        <end position="135"/>
    </location>
</feature>
<feature type="compositionally biased region" description="Acidic residues" evidence="1">
    <location>
        <begin position="68"/>
        <end position="90"/>
    </location>
</feature>
<organism evidence="3">
    <name type="scientific">Capitella teleta</name>
    <name type="common">Polychaete worm</name>
    <dbReference type="NCBI Taxonomy" id="283909"/>
    <lineage>
        <taxon>Eukaryota</taxon>
        <taxon>Metazoa</taxon>
        <taxon>Spiralia</taxon>
        <taxon>Lophotrochozoa</taxon>
        <taxon>Annelida</taxon>
        <taxon>Polychaeta</taxon>
        <taxon>Sedentaria</taxon>
        <taxon>Scolecida</taxon>
        <taxon>Capitellidae</taxon>
        <taxon>Capitella</taxon>
    </lineage>
</organism>
<dbReference type="HOGENOM" id="CLU_1887709_0_0_1"/>